<dbReference type="PANTHER" id="PTHR13887">
    <property type="entry name" value="GLUTATHIONE S-TRANSFERASE KAPPA"/>
    <property type="match status" value="1"/>
</dbReference>
<evidence type="ECO:0000313" key="9">
    <source>
        <dbReference type="Proteomes" id="UP000033725"/>
    </source>
</evidence>
<keyword evidence="6" id="KW-1133">Transmembrane helix</keyword>
<dbReference type="EMBL" id="JYIV01000028">
    <property type="protein sequence ID" value="KJL20627.1"/>
    <property type="molecule type" value="Genomic_DNA"/>
</dbReference>
<keyword evidence="5" id="KW-0676">Redox-active center</keyword>
<accession>A0A0F0KI96</accession>
<keyword evidence="4" id="KW-1015">Disulfide bond</keyword>
<dbReference type="InterPro" id="IPR012336">
    <property type="entry name" value="Thioredoxin-like_fold"/>
</dbReference>
<evidence type="ECO:0000256" key="6">
    <source>
        <dbReference type="SAM" id="Phobius"/>
    </source>
</evidence>
<dbReference type="InterPro" id="IPR036249">
    <property type="entry name" value="Thioredoxin-like_sf"/>
</dbReference>
<dbReference type="EC" id="2.7.11.1" evidence="8"/>
<dbReference type="CDD" id="cd02972">
    <property type="entry name" value="DsbA_family"/>
    <property type="match status" value="1"/>
</dbReference>
<keyword evidence="6" id="KW-0812">Transmembrane</keyword>
<evidence type="ECO:0000256" key="3">
    <source>
        <dbReference type="ARBA" id="ARBA00023002"/>
    </source>
</evidence>
<keyword evidence="6" id="KW-0472">Membrane</keyword>
<dbReference type="Proteomes" id="UP000033725">
    <property type="component" value="Unassembled WGS sequence"/>
</dbReference>
<dbReference type="Gene3D" id="3.40.30.10">
    <property type="entry name" value="Glutaredoxin"/>
    <property type="match status" value="1"/>
</dbReference>
<dbReference type="OrthoDB" id="117402at2"/>
<sequence>MAAAKSNTNWFAIGVSIAVVVVLVAIGGLVVFLNNQATSPGATPKANDTFNSETGAISFGDGEDTIAVFVDFQCPVCKTFEDQFGTQLETAAADGRITLEYHPIAILDRFSQGTEYSSRSAGAAVCVAESNPELYLDFAKTLFENQPAENTSGLTNDQLAGFATQVGANDAVSCITDETYRKFGAAQAKSHEIGGTPTVEINGTRLNLQDQADLKKFTDLIS</sequence>
<feature type="domain" description="Thioredoxin-like fold" evidence="7">
    <location>
        <begin position="63"/>
        <end position="218"/>
    </location>
</feature>
<gene>
    <name evidence="8" type="primary">pknE_2</name>
    <name evidence="8" type="ORF">RN51_02846</name>
</gene>
<evidence type="ECO:0000256" key="1">
    <source>
        <dbReference type="ARBA" id="ARBA00005791"/>
    </source>
</evidence>
<protein>
    <submittedName>
        <fullName evidence="8">Serine/threonine-protein kinase PknE</fullName>
        <ecNumber evidence="8">2.7.11.1</ecNumber>
    </submittedName>
</protein>
<evidence type="ECO:0000256" key="5">
    <source>
        <dbReference type="ARBA" id="ARBA00023284"/>
    </source>
</evidence>
<evidence type="ECO:0000313" key="8">
    <source>
        <dbReference type="EMBL" id="KJL20627.1"/>
    </source>
</evidence>
<dbReference type="GO" id="GO:0004674">
    <property type="term" value="F:protein serine/threonine kinase activity"/>
    <property type="evidence" value="ECO:0007669"/>
    <property type="project" value="UniProtKB-EC"/>
</dbReference>
<dbReference type="PATRIC" id="fig|82380.10.peg.2859"/>
<evidence type="ECO:0000259" key="7">
    <source>
        <dbReference type="Pfam" id="PF13462"/>
    </source>
</evidence>
<proteinExistence type="inferred from homology"/>
<name>A0A0F0KI96_9MICO</name>
<comment type="caution">
    <text evidence="8">The sequence shown here is derived from an EMBL/GenBank/DDBJ whole genome shotgun (WGS) entry which is preliminary data.</text>
</comment>
<comment type="similarity">
    <text evidence="1">Belongs to the thioredoxin family. DsbA subfamily.</text>
</comment>
<keyword evidence="8" id="KW-0808">Transferase</keyword>
<reference evidence="8 9" key="1">
    <citation type="submission" date="2015-02" db="EMBL/GenBank/DDBJ databases">
        <title>Draft genome sequences of ten Microbacterium spp. with emphasis on heavy metal contaminated environments.</title>
        <authorList>
            <person name="Corretto E."/>
        </authorList>
    </citation>
    <scope>NUCLEOTIDE SEQUENCE [LARGE SCALE GENOMIC DNA]</scope>
    <source>
        <strain evidence="8 9">BEL163</strain>
    </source>
</reference>
<dbReference type="GO" id="GO:0016491">
    <property type="term" value="F:oxidoreductase activity"/>
    <property type="evidence" value="ECO:0007669"/>
    <property type="project" value="UniProtKB-KW"/>
</dbReference>
<evidence type="ECO:0000256" key="2">
    <source>
        <dbReference type="ARBA" id="ARBA00022729"/>
    </source>
</evidence>
<dbReference type="Pfam" id="PF13462">
    <property type="entry name" value="Thioredoxin_4"/>
    <property type="match status" value="1"/>
</dbReference>
<dbReference type="SUPFAM" id="SSF52833">
    <property type="entry name" value="Thioredoxin-like"/>
    <property type="match status" value="1"/>
</dbReference>
<keyword evidence="2" id="KW-0732">Signal</keyword>
<feature type="transmembrane region" description="Helical" evidence="6">
    <location>
        <begin position="12"/>
        <end position="33"/>
    </location>
</feature>
<evidence type="ECO:0000256" key="4">
    <source>
        <dbReference type="ARBA" id="ARBA00023157"/>
    </source>
</evidence>
<organism evidence="8 9">
    <name type="scientific">Microbacterium oxydans</name>
    <dbReference type="NCBI Taxonomy" id="82380"/>
    <lineage>
        <taxon>Bacteria</taxon>
        <taxon>Bacillati</taxon>
        <taxon>Actinomycetota</taxon>
        <taxon>Actinomycetes</taxon>
        <taxon>Micrococcales</taxon>
        <taxon>Microbacteriaceae</taxon>
        <taxon>Microbacterium</taxon>
    </lineage>
</organism>
<dbReference type="AlphaFoldDB" id="A0A0F0KI96"/>
<dbReference type="RefSeq" id="WP_045264651.1">
    <property type="nucleotide sequence ID" value="NZ_JYIV01000028.1"/>
</dbReference>
<keyword evidence="8" id="KW-0418">Kinase</keyword>
<dbReference type="PANTHER" id="PTHR13887:SF14">
    <property type="entry name" value="DISULFIDE BOND FORMATION PROTEIN D"/>
    <property type="match status" value="1"/>
</dbReference>
<keyword evidence="3" id="KW-0560">Oxidoreductase</keyword>